<gene>
    <name evidence="1" type="ORF">MENTE1834_LOCUS21211</name>
</gene>
<evidence type="ECO:0000313" key="1">
    <source>
        <dbReference type="EMBL" id="CAK5074460.1"/>
    </source>
</evidence>
<dbReference type="Proteomes" id="UP001497535">
    <property type="component" value="Unassembled WGS sequence"/>
</dbReference>
<evidence type="ECO:0000313" key="2">
    <source>
        <dbReference type="Proteomes" id="UP001497535"/>
    </source>
</evidence>
<accession>A0ACB0Z6C1</accession>
<dbReference type="EMBL" id="CAVMJV010000026">
    <property type="protein sequence ID" value="CAK5074460.1"/>
    <property type="molecule type" value="Genomic_DNA"/>
</dbReference>
<keyword evidence="2" id="KW-1185">Reference proteome</keyword>
<protein>
    <submittedName>
        <fullName evidence="1">Uncharacterized protein</fullName>
    </submittedName>
</protein>
<name>A0ACB0Z6C1_MELEN</name>
<sequence length="164" mass="18849">MQKVVRSTGCKLLYTDTDSIIFVHPEEDNPLKLGPHLGDFTDEYPRHRILEYCSAGAKQYALQLQRNNDPDAGLEHVIKLRGITLNWDVTVNQQLHYETFKSKLFQFVNGNCPPLNLSYPNFLRPSVRKGSVFTQPLKKMYRPFVGKGIVRPSDFTVLDFGYNL</sequence>
<comment type="caution">
    <text evidence="1">The sequence shown here is derived from an EMBL/GenBank/DDBJ whole genome shotgun (WGS) entry which is preliminary data.</text>
</comment>
<reference evidence="1" key="1">
    <citation type="submission" date="2023-11" db="EMBL/GenBank/DDBJ databases">
        <authorList>
            <person name="Poullet M."/>
        </authorList>
    </citation>
    <scope>NUCLEOTIDE SEQUENCE</scope>
    <source>
        <strain evidence="1">E1834</strain>
    </source>
</reference>
<organism evidence="1 2">
    <name type="scientific">Meloidogyne enterolobii</name>
    <name type="common">Root-knot nematode worm</name>
    <name type="synonym">Meloidogyne mayaguensis</name>
    <dbReference type="NCBI Taxonomy" id="390850"/>
    <lineage>
        <taxon>Eukaryota</taxon>
        <taxon>Metazoa</taxon>
        <taxon>Ecdysozoa</taxon>
        <taxon>Nematoda</taxon>
        <taxon>Chromadorea</taxon>
        <taxon>Rhabditida</taxon>
        <taxon>Tylenchina</taxon>
        <taxon>Tylenchomorpha</taxon>
        <taxon>Tylenchoidea</taxon>
        <taxon>Meloidogynidae</taxon>
        <taxon>Meloidogyninae</taxon>
        <taxon>Meloidogyne</taxon>
    </lineage>
</organism>
<proteinExistence type="predicted"/>